<evidence type="ECO:0000313" key="3">
    <source>
        <dbReference type="Proteomes" id="UP001595555"/>
    </source>
</evidence>
<reference evidence="3" key="1">
    <citation type="journal article" date="2019" name="Int. J. Syst. Evol. Microbiol.">
        <title>The Global Catalogue of Microorganisms (GCM) 10K type strain sequencing project: providing services to taxonomists for standard genome sequencing and annotation.</title>
        <authorList>
            <consortium name="The Broad Institute Genomics Platform"/>
            <consortium name="The Broad Institute Genome Sequencing Center for Infectious Disease"/>
            <person name="Wu L."/>
            <person name="Ma J."/>
        </authorList>
    </citation>
    <scope>NUCLEOTIDE SEQUENCE [LARGE SCALE GENOMIC DNA]</scope>
    <source>
        <strain evidence="3">KCTC 52237</strain>
    </source>
</reference>
<dbReference type="Proteomes" id="UP001595555">
    <property type="component" value="Unassembled WGS sequence"/>
</dbReference>
<evidence type="ECO:0000256" key="1">
    <source>
        <dbReference type="SAM" id="Phobius"/>
    </source>
</evidence>
<keyword evidence="1" id="KW-0472">Membrane</keyword>
<keyword evidence="1" id="KW-0812">Transmembrane</keyword>
<feature type="transmembrane region" description="Helical" evidence="1">
    <location>
        <begin position="12"/>
        <end position="32"/>
    </location>
</feature>
<name>A0ABV7FAZ9_9GAMM</name>
<dbReference type="EMBL" id="JBHRTF010000002">
    <property type="protein sequence ID" value="MFC3114731.1"/>
    <property type="molecule type" value="Genomic_DNA"/>
</dbReference>
<keyword evidence="3" id="KW-1185">Reference proteome</keyword>
<organism evidence="2 3">
    <name type="scientific">Cellvibrio fontiphilus</name>
    <dbReference type="NCBI Taxonomy" id="1815559"/>
    <lineage>
        <taxon>Bacteria</taxon>
        <taxon>Pseudomonadati</taxon>
        <taxon>Pseudomonadota</taxon>
        <taxon>Gammaproteobacteria</taxon>
        <taxon>Cellvibrionales</taxon>
        <taxon>Cellvibrionaceae</taxon>
        <taxon>Cellvibrio</taxon>
    </lineage>
</organism>
<sequence>MLGRALNIFAKLLIVIFLLLLAYVVFAVLINLRDEPPSAAAVEFEQAWNNRAAVADIDNGYLFLLGFDVAEDEDPKAIGRERVKWSNAVIAALTEDSVDFPQPGYSVAEHLPAQFGELVQLCRDITHSCVIAIAEQRAAINEWQQNNHWVNDRYRQLIAHKGWLELSAVDIRLPLPKYADVMQAQRILFMSAFAANPPVINLEFGQLLDSDLQFWRLVLKNTDSLIGKMIAASAIKNNFLWANHFLRGGGQLLPTTSHYLAFSKDEMSMYRCLVGEWQFAYRSYQSQFDKQLTKTSEKLVMGLVHKKQDTINQMAERLQTLEQQLDVPSDHLEAAIIAYEQTQQQELAGHTTLDYLTRPYNLVGQILVNIATPAYSNYFARTQNLEAFRRGLLLSAEKIQGQSTAASVLVSPYPGKPFVLDEQQRSITVRGLGNGTSQLTQTYFY</sequence>
<evidence type="ECO:0000313" key="2">
    <source>
        <dbReference type="EMBL" id="MFC3114731.1"/>
    </source>
</evidence>
<gene>
    <name evidence="2" type="ORF">ACFODX_04115</name>
</gene>
<proteinExistence type="predicted"/>
<protein>
    <submittedName>
        <fullName evidence="2">Uncharacterized protein</fullName>
    </submittedName>
</protein>
<comment type="caution">
    <text evidence="2">The sequence shown here is derived from an EMBL/GenBank/DDBJ whole genome shotgun (WGS) entry which is preliminary data.</text>
</comment>
<accession>A0ABV7FAZ9</accession>
<keyword evidence="1" id="KW-1133">Transmembrane helix</keyword>
<dbReference type="RefSeq" id="WP_378116336.1">
    <property type="nucleotide sequence ID" value="NZ_JBHRTF010000002.1"/>
</dbReference>